<evidence type="ECO:0000313" key="1">
    <source>
        <dbReference type="EMBL" id="GAX57266.1"/>
    </source>
</evidence>
<proteinExistence type="predicted"/>
<gene>
    <name evidence="1" type="ORF">SO3561_08836</name>
</gene>
<protein>
    <submittedName>
        <fullName evidence="1">Uncharacterized protein</fullName>
    </submittedName>
</protein>
<reference evidence="2" key="1">
    <citation type="submission" date="2017-05" db="EMBL/GenBank/DDBJ databases">
        <title>Streptomyces olivochromogenes NBRC 3561 whole genome shotgun sequence.</title>
        <authorList>
            <person name="Dohra H."/>
            <person name="Kodani S."/>
        </authorList>
    </citation>
    <scope>NUCLEOTIDE SEQUENCE [LARGE SCALE GENOMIC DNA]</scope>
    <source>
        <strain evidence="2">NBRC 3561</strain>
    </source>
</reference>
<comment type="caution">
    <text evidence="1">The sequence shown here is derived from an EMBL/GenBank/DDBJ whole genome shotgun (WGS) entry which is preliminary data.</text>
</comment>
<dbReference type="Proteomes" id="UP000217446">
    <property type="component" value="Unassembled WGS sequence"/>
</dbReference>
<organism evidence="1 2">
    <name type="scientific">Streptomyces olivochromogenes</name>
    <dbReference type="NCBI Taxonomy" id="1963"/>
    <lineage>
        <taxon>Bacteria</taxon>
        <taxon>Bacillati</taxon>
        <taxon>Actinomycetota</taxon>
        <taxon>Actinomycetes</taxon>
        <taxon>Kitasatosporales</taxon>
        <taxon>Streptomycetaceae</taxon>
        <taxon>Streptomyces</taxon>
    </lineage>
</organism>
<dbReference type="STRING" id="1963.AQJ27_45130"/>
<name>A0A250VT46_STROL</name>
<sequence length="86" mass="9491">MALPRPAEEERVALCEWLTANGIDPNTVPLHSELSIVDGVIRFEQYILTDDGHKQVDPEHRDTAWTRNATAPCTVAPPAELNIATT</sequence>
<dbReference type="RefSeq" id="WP_067383069.1">
    <property type="nucleotide sequence ID" value="NZ_BDQI01000034.1"/>
</dbReference>
<evidence type="ECO:0000313" key="2">
    <source>
        <dbReference type="Proteomes" id="UP000217446"/>
    </source>
</evidence>
<dbReference type="EMBL" id="BDQI01000034">
    <property type="protein sequence ID" value="GAX57266.1"/>
    <property type="molecule type" value="Genomic_DNA"/>
</dbReference>
<dbReference type="AlphaFoldDB" id="A0A250VT46"/>
<accession>A0A250VT46</accession>
<keyword evidence="2" id="KW-1185">Reference proteome</keyword>